<dbReference type="HOGENOM" id="CLU_2799518_0_0_1"/>
<protein>
    <submittedName>
        <fullName evidence="1">Uncharacterized protein</fullName>
    </submittedName>
</protein>
<dbReference type="AlphaFoldDB" id="V9F3Z7"/>
<evidence type="ECO:0000313" key="2">
    <source>
        <dbReference type="Proteomes" id="UP000018721"/>
    </source>
</evidence>
<organism evidence="1 2">
    <name type="scientific">Phytophthora nicotianae P1569</name>
    <dbReference type="NCBI Taxonomy" id="1317065"/>
    <lineage>
        <taxon>Eukaryota</taxon>
        <taxon>Sar</taxon>
        <taxon>Stramenopiles</taxon>
        <taxon>Oomycota</taxon>
        <taxon>Peronosporomycetes</taxon>
        <taxon>Peronosporales</taxon>
        <taxon>Peronosporaceae</taxon>
        <taxon>Phytophthora</taxon>
    </lineage>
</organism>
<name>V9F3Z7_PHYNI</name>
<evidence type="ECO:0000313" key="1">
    <source>
        <dbReference type="EMBL" id="ETI45811.1"/>
    </source>
</evidence>
<dbReference type="Proteomes" id="UP000018721">
    <property type="component" value="Unassembled WGS sequence"/>
</dbReference>
<comment type="caution">
    <text evidence="1">The sequence shown here is derived from an EMBL/GenBank/DDBJ whole genome shotgun (WGS) entry which is preliminary data.</text>
</comment>
<dbReference type="EMBL" id="ANIZ01001669">
    <property type="protein sequence ID" value="ETI45811.1"/>
    <property type="molecule type" value="Genomic_DNA"/>
</dbReference>
<gene>
    <name evidence="1" type="ORF">F443_09714</name>
</gene>
<accession>V9F3Z7</accession>
<reference evidence="1 2" key="1">
    <citation type="submission" date="2013-11" db="EMBL/GenBank/DDBJ databases">
        <title>The Genome Sequence of Phytophthora parasitica P1569.</title>
        <authorList>
            <consortium name="The Broad Institute Genomics Platform"/>
            <person name="Russ C."/>
            <person name="Tyler B."/>
            <person name="Panabieres F."/>
            <person name="Shan W."/>
            <person name="Tripathy S."/>
            <person name="Grunwald N."/>
            <person name="Machado M."/>
            <person name="Johnson C.S."/>
            <person name="Arredondo F."/>
            <person name="Hong C."/>
            <person name="Coffey M."/>
            <person name="Young S.K."/>
            <person name="Zeng Q."/>
            <person name="Gargeya S."/>
            <person name="Fitzgerald M."/>
            <person name="Abouelleil A."/>
            <person name="Alvarado L."/>
            <person name="Chapman S.B."/>
            <person name="Gainer-Dewar J."/>
            <person name="Goldberg J."/>
            <person name="Griggs A."/>
            <person name="Gujja S."/>
            <person name="Hansen M."/>
            <person name="Howarth C."/>
            <person name="Imamovic A."/>
            <person name="Ireland A."/>
            <person name="Larimer J."/>
            <person name="McCowan C."/>
            <person name="Murphy C."/>
            <person name="Pearson M."/>
            <person name="Poon T.W."/>
            <person name="Priest M."/>
            <person name="Roberts A."/>
            <person name="Saif S."/>
            <person name="Shea T."/>
            <person name="Sykes S."/>
            <person name="Wortman J."/>
            <person name="Nusbaum C."/>
            <person name="Birren B."/>
        </authorList>
    </citation>
    <scope>NUCLEOTIDE SEQUENCE [LARGE SCALE GENOMIC DNA]</scope>
    <source>
        <strain evidence="1 2">P1569</strain>
    </source>
</reference>
<sequence>MTAVVEKLTADNMAEFLPASGAYSSIELVIGRILRSPCELSYEMRVSEAGELTTYHKKLLMGIRSAHV</sequence>
<keyword evidence="2" id="KW-1185">Reference proteome</keyword>
<proteinExistence type="predicted"/>